<evidence type="ECO:0000313" key="3">
    <source>
        <dbReference type="Proteomes" id="UP000027222"/>
    </source>
</evidence>
<dbReference type="HOGENOM" id="CLU_926064_0_0_1"/>
<proteinExistence type="predicted"/>
<reference evidence="3" key="1">
    <citation type="journal article" date="2014" name="Proc. Natl. Acad. Sci. U.S.A.">
        <title>Extensive sampling of basidiomycete genomes demonstrates inadequacy of the white-rot/brown-rot paradigm for wood decay fungi.</title>
        <authorList>
            <person name="Riley R."/>
            <person name="Salamov A.A."/>
            <person name="Brown D.W."/>
            <person name="Nagy L.G."/>
            <person name="Floudas D."/>
            <person name="Held B.W."/>
            <person name="Levasseur A."/>
            <person name="Lombard V."/>
            <person name="Morin E."/>
            <person name="Otillar R."/>
            <person name="Lindquist E.A."/>
            <person name="Sun H."/>
            <person name="LaButti K.M."/>
            <person name="Schmutz J."/>
            <person name="Jabbour D."/>
            <person name="Luo H."/>
            <person name="Baker S.E."/>
            <person name="Pisabarro A.G."/>
            <person name="Walton J.D."/>
            <person name="Blanchette R.A."/>
            <person name="Henrissat B."/>
            <person name="Martin F."/>
            <person name="Cullen D."/>
            <person name="Hibbett D.S."/>
            <person name="Grigoriev I.V."/>
        </authorList>
    </citation>
    <scope>NUCLEOTIDE SEQUENCE [LARGE SCALE GENOMIC DNA]</scope>
    <source>
        <strain evidence="3">CBS 339.88</strain>
    </source>
</reference>
<evidence type="ECO:0000313" key="2">
    <source>
        <dbReference type="EMBL" id="KDR67710.1"/>
    </source>
</evidence>
<feature type="non-terminal residue" evidence="2">
    <location>
        <position position="301"/>
    </location>
</feature>
<dbReference type="OrthoDB" id="3060612at2759"/>
<gene>
    <name evidence="2" type="ORF">GALMADRAFT_79643</name>
</gene>
<dbReference type="EMBL" id="KL142413">
    <property type="protein sequence ID" value="KDR67710.1"/>
    <property type="molecule type" value="Genomic_DNA"/>
</dbReference>
<feature type="region of interest" description="Disordered" evidence="1">
    <location>
        <begin position="1"/>
        <end position="21"/>
    </location>
</feature>
<name>A0A067S9Y4_GALM3</name>
<sequence>MPSPLGARQSNHGINFTPASSPPLYAPSLLPPLPIDPYMRVNSHATYHAQLPRQPSRLLAPTFEQYPPFTRDPVHSYNPQFIQAQPLPNDRLIPQPLLNNTTTFQPNNSSLLKPSLPSTKDIPKLTGKNDWGPWHQAVTDLIANQQVYDHISDGLVNGARFEPSFIPTYPPDVHQNSSQAELAAYNTWWAMDGLAAHVLLSRLSESVLNSIPRANPLLGQRRSARDIMASLRQNYGAGDYSAASAIENKIRGLTCSAVGGNPGLSVADFISLWRSHTNQMSASGYPLPSRQLLQLFADGLP</sequence>
<dbReference type="STRING" id="685588.A0A067S9Y4"/>
<keyword evidence="3" id="KW-1185">Reference proteome</keyword>
<evidence type="ECO:0000256" key="1">
    <source>
        <dbReference type="SAM" id="MobiDB-lite"/>
    </source>
</evidence>
<accession>A0A067S9Y4</accession>
<dbReference type="Proteomes" id="UP000027222">
    <property type="component" value="Unassembled WGS sequence"/>
</dbReference>
<dbReference type="AlphaFoldDB" id="A0A067S9Y4"/>
<protein>
    <submittedName>
        <fullName evidence="2">Uncharacterized protein</fullName>
    </submittedName>
</protein>
<organism evidence="2 3">
    <name type="scientific">Galerina marginata (strain CBS 339.88)</name>
    <dbReference type="NCBI Taxonomy" id="685588"/>
    <lineage>
        <taxon>Eukaryota</taxon>
        <taxon>Fungi</taxon>
        <taxon>Dikarya</taxon>
        <taxon>Basidiomycota</taxon>
        <taxon>Agaricomycotina</taxon>
        <taxon>Agaricomycetes</taxon>
        <taxon>Agaricomycetidae</taxon>
        <taxon>Agaricales</taxon>
        <taxon>Agaricineae</taxon>
        <taxon>Strophariaceae</taxon>
        <taxon>Galerina</taxon>
    </lineage>
</organism>